<name>K0KPE7_WICCF</name>
<feature type="transmembrane region" description="Helical" evidence="2">
    <location>
        <begin position="86"/>
        <end position="107"/>
    </location>
</feature>
<dbReference type="AlphaFoldDB" id="K0KPE7"/>
<evidence type="ECO:0000256" key="2">
    <source>
        <dbReference type="SAM" id="Phobius"/>
    </source>
</evidence>
<evidence type="ECO:0000256" key="1">
    <source>
        <dbReference type="SAM" id="MobiDB-lite"/>
    </source>
</evidence>
<gene>
    <name evidence="3" type="ORF">BN7_4400</name>
</gene>
<dbReference type="PANTHER" id="PTHR31010:SF2">
    <property type="entry name" value="RAN-SPECIFIC GTPASE-ACTIVATING PROTEIN 30"/>
    <property type="match status" value="1"/>
</dbReference>
<dbReference type="eggNOG" id="ENOG502R7I3">
    <property type="taxonomic scope" value="Eukaryota"/>
</dbReference>
<evidence type="ECO:0000313" key="3">
    <source>
        <dbReference type="EMBL" id="CCH44831.1"/>
    </source>
</evidence>
<feature type="compositionally biased region" description="Polar residues" evidence="1">
    <location>
        <begin position="744"/>
        <end position="753"/>
    </location>
</feature>
<dbReference type="HOGENOM" id="CLU_344589_0_0_1"/>
<dbReference type="EMBL" id="CAIF01000156">
    <property type="protein sequence ID" value="CCH44831.1"/>
    <property type="molecule type" value="Genomic_DNA"/>
</dbReference>
<feature type="region of interest" description="Disordered" evidence="1">
    <location>
        <begin position="614"/>
        <end position="642"/>
    </location>
</feature>
<keyword evidence="2" id="KW-1133">Transmembrane helix</keyword>
<feature type="compositionally biased region" description="Low complexity" evidence="1">
    <location>
        <begin position="631"/>
        <end position="642"/>
    </location>
</feature>
<dbReference type="InterPro" id="IPR008812">
    <property type="entry name" value="Ran_GTP-bd-rel"/>
</dbReference>
<dbReference type="PANTHER" id="PTHR31010">
    <property type="entry name" value="RAN-SPECIFIC GTPASE-ACTIVATING PROTEIN 30-RELATED"/>
    <property type="match status" value="1"/>
</dbReference>
<keyword evidence="2" id="KW-0472">Membrane</keyword>
<evidence type="ECO:0000313" key="4">
    <source>
        <dbReference type="Proteomes" id="UP000009328"/>
    </source>
</evidence>
<dbReference type="FunCoup" id="K0KPE7">
    <property type="interactions" value="14"/>
</dbReference>
<keyword evidence="2" id="KW-0812">Transmembrane</keyword>
<organism evidence="3 4">
    <name type="scientific">Wickerhamomyces ciferrii (strain ATCC 14091 / BCRC 22168 / CBS 111 / JCM 3599 / NBRC 0793 / NRRL Y-1031 F-60-10)</name>
    <name type="common">Yeast</name>
    <name type="synonym">Pichia ciferrii</name>
    <dbReference type="NCBI Taxonomy" id="1206466"/>
    <lineage>
        <taxon>Eukaryota</taxon>
        <taxon>Fungi</taxon>
        <taxon>Dikarya</taxon>
        <taxon>Ascomycota</taxon>
        <taxon>Saccharomycotina</taxon>
        <taxon>Saccharomycetes</taxon>
        <taxon>Phaffomycetales</taxon>
        <taxon>Wickerhamomycetaceae</taxon>
        <taxon>Wickerhamomyces</taxon>
    </lineage>
</organism>
<dbReference type="InParanoid" id="K0KPE7"/>
<feature type="compositionally biased region" description="Acidic residues" evidence="1">
    <location>
        <begin position="616"/>
        <end position="627"/>
    </location>
</feature>
<keyword evidence="4" id="KW-1185">Reference proteome</keyword>
<dbReference type="GO" id="GO:0030695">
    <property type="term" value="F:GTPase regulator activity"/>
    <property type="evidence" value="ECO:0007669"/>
    <property type="project" value="TreeGrafter"/>
</dbReference>
<feature type="compositionally biased region" description="Low complexity" evidence="1">
    <location>
        <begin position="690"/>
        <end position="702"/>
    </location>
</feature>
<sequence length="821" mass="91946">MKFSIKNSWCDFEFDSSTGAGTQSYNIPLENIREAEGARLLSSDENDIVSSQATTSGHHNTSAAVPFSTHKWSNIFGSITAVGSRFFFFSVVVLAICGLIGAPIKLIMNSRNVNSNYTRVQDLSKTALNITIESCLSSIIFKEHTKQEIVLELSEERNALDFSIEDLQIDFLLEMDKFTNVTCSSLIGKEFNKLTSLDSASSCSEHECVDGQVMTNGFFTPSFDGIIKLKEYSYFYFNDLEDKFIDDYKKKIAINSSDLLTQRILTVSILTNLVLLLFSLADSSDSLYRYSPKKALAGSQAVTFAIRSGISIASGYAVKSVTKFLAKVPDDQRLKLERTKHKLQTRIEIVSSAIDLIKLVASRGNTNLSSTLKLTKDLKDEIDQFDDKIQTITESYGNKKDVNSVNNVKLYMLDLLSRIEEAIPLINLSLTTSGANLSGTLSNQVSPGRLLQASNFVNKSNELFNNKEELQIGPMFQLTLYSIFYHKGRIINNRLNEISWKEDFTRANVSVIRLPSEINEYDYVLRIKENFNDDRYHDDEDEPKLIELDISTITRLFFSASGKLLKLEDRSSPVLVLKINKIFDDQDSENSQSSISDLNQIEWLSLGEYEQLYNDSSDESGSDDEDNTPIKPKQQASSKDQSQSSLSLLEYILRLCVLQTNDQSSILEVNDERLALYLNDENHSSENPISSNTNNEFENESSPVRIIERKPKTSYSTKSTPSNTPKSNSTNDITSRLKKLEVTQDPSTPQKPGSSSSISDNSQEDKNGSPLPGDTQSNIQLTPWEKDKISKLKNFGTPVGGGYGTPSSLLRKKVLRRNLND</sequence>
<feature type="compositionally biased region" description="Low complexity" evidence="1">
    <location>
        <begin position="713"/>
        <end position="731"/>
    </location>
</feature>
<proteinExistence type="predicted"/>
<reference evidence="3 4" key="1">
    <citation type="journal article" date="2012" name="Eukaryot. Cell">
        <title>Draft genome sequence of Wickerhamomyces ciferrii NRRL Y-1031 F-60-10.</title>
        <authorList>
            <person name="Schneider J."/>
            <person name="Andrea H."/>
            <person name="Blom J."/>
            <person name="Jaenicke S."/>
            <person name="Ruckert C."/>
            <person name="Schorsch C."/>
            <person name="Szczepanowski R."/>
            <person name="Farwick M."/>
            <person name="Goesmann A."/>
            <person name="Puhler A."/>
            <person name="Schaffer S."/>
            <person name="Tauch A."/>
            <person name="Kohler T."/>
            <person name="Brinkrolf K."/>
        </authorList>
    </citation>
    <scope>NUCLEOTIDE SEQUENCE [LARGE SCALE GENOMIC DNA]</scope>
    <source>
        <strain evidence="4">ATCC 14091 / BCRC 22168 / CBS 111 / JCM 3599 / NBRC 0793 / NRRL Y-1031 F-60-10</strain>
    </source>
</reference>
<dbReference type="GO" id="GO:0005737">
    <property type="term" value="C:cytoplasm"/>
    <property type="evidence" value="ECO:0007669"/>
    <property type="project" value="TreeGrafter"/>
</dbReference>
<comment type="caution">
    <text evidence="3">The sequence shown here is derived from an EMBL/GenBank/DDBJ whole genome shotgun (WGS) entry which is preliminary data.</text>
</comment>
<dbReference type="GO" id="GO:0005634">
    <property type="term" value="C:nucleus"/>
    <property type="evidence" value="ECO:0007669"/>
    <property type="project" value="TreeGrafter"/>
</dbReference>
<protein>
    <submittedName>
        <fullName evidence="3">Uncharacterized protein</fullName>
    </submittedName>
</protein>
<feature type="region of interest" description="Disordered" evidence="1">
    <location>
        <begin position="682"/>
        <end position="785"/>
    </location>
</feature>
<accession>K0KPE7</accession>
<dbReference type="Proteomes" id="UP000009328">
    <property type="component" value="Unassembled WGS sequence"/>
</dbReference>
<dbReference type="Pfam" id="PF05508">
    <property type="entry name" value="Ran-binding"/>
    <property type="match status" value="1"/>
</dbReference>